<evidence type="ECO:0000313" key="3">
    <source>
        <dbReference type="EMBL" id="MQX35963.1"/>
    </source>
</evidence>
<accession>A0A7X2D2N4</accession>
<sequence length="929" mass="94652">MTATAQETEQTDEPAEAGPPARIRRRPPLWRMVARDVLLLPVLVAGLVWLGWDQRIRLADAVAPHVLARAGVGPARVSVEVLDPDRVVVSGLSLAGGRVRADHVMARLNGLSLDEVTVTGLHARAAWDPETGLDAGPFTAMLRGGGGADDADDADDAGGDPASLPVSTVEARDIRLALDTPWGLVRVLGDASMQAGNDGTSPGVTADLTASGAGVYAAASVRGRPMNGPNMRGDVALQVEPRDRPGLARDLAAHGMLSVDWNAEGLRVETDGLEARAAALDPALLSGLPSAVGALAEGPLSLTLAPGADGAPVRVTVPLNGAAPTVRGRVTADSAGAAVAATVDLTLNGPPALDSLSGTLADVSLRGTGLAALVPVATLADLSATLTSRRLAVADATLTGPFALTAEATALDHDAVTADAARLESAGTATLSLETVALRLETGALDLTAPVVPGVLDGTSDVVLALAEGRPQTLDLDLAGADAPALTLDVALAPVSLSGPVTADLESVTASGRVPWTDAAPLTASATAGSLRSGPWTLADLAVDLTLRPAGPTVALAGGLPRLPGESAGTPVAGHPLRPLRLEATLAPDPDDPARFAVDARVGAPLRDRVVTATGWIGRDGQDGTVRLTGRPITLGRDGVQPWHLYGSLTDLSTSAGSLAVEGTLSWRDGGAVRPDLSFGLAEVEAAYGATGLQNLNGVVRLTGLAPPRSPSQELVAAGLTMGLAFSDLVVRYRLDGAGAFVLEEATMRFAGGDITTDSATIPLTGFERIPLTLTVRGIELSELAAMTPIDDLSVSGTVDGLVPMVITPGDVRIDTGRLAAIAPGVVQYSGTALPAGGGASQGVDLAARALEDFRYTDLSMTVEGSTADEMSVGLRLEGANAQVLDGYPFQLNLNVSGPLTRIIQEGLQGYTIPERIKERLSRLGLDPP</sequence>
<dbReference type="AlphaFoldDB" id="A0A7X2D2N4"/>
<keyword evidence="2" id="KW-0812">Transmembrane</keyword>
<dbReference type="InterPro" id="IPR021730">
    <property type="entry name" value="YdbH"/>
</dbReference>
<proteinExistence type="predicted"/>
<name>A0A7X2D2N4_9PROT</name>
<keyword evidence="2" id="KW-0472">Membrane</keyword>
<dbReference type="Pfam" id="PF11739">
    <property type="entry name" value="YdbH-like"/>
    <property type="match status" value="1"/>
</dbReference>
<organism evidence="3 4">
    <name type="scientific">Roseospira navarrensis</name>
    <dbReference type="NCBI Taxonomy" id="140058"/>
    <lineage>
        <taxon>Bacteria</taxon>
        <taxon>Pseudomonadati</taxon>
        <taxon>Pseudomonadota</taxon>
        <taxon>Alphaproteobacteria</taxon>
        <taxon>Rhodospirillales</taxon>
        <taxon>Rhodospirillaceae</taxon>
        <taxon>Roseospira</taxon>
    </lineage>
</organism>
<protein>
    <recommendedName>
        <fullName evidence="5">Dicarboxylate transport domain-containing protein</fullName>
    </recommendedName>
</protein>
<feature type="transmembrane region" description="Helical" evidence="2">
    <location>
        <begin position="32"/>
        <end position="52"/>
    </location>
</feature>
<keyword evidence="4" id="KW-1185">Reference proteome</keyword>
<feature type="region of interest" description="Disordered" evidence="1">
    <location>
        <begin position="1"/>
        <end position="22"/>
    </location>
</feature>
<dbReference type="OrthoDB" id="8446194at2"/>
<feature type="region of interest" description="Disordered" evidence="1">
    <location>
        <begin position="144"/>
        <end position="165"/>
    </location>
</feature>
<dbReference type="RefSeq" id="WP_153341994.1">
    <property type="nucleotide sequence ID" value="NZ_WIVE01000011.1"/>
</dbReference>
<keyword evidence="2" id="KW-1133">Transmembrane helix</keyword>
<feature type="compositionally biased region" description="Acidic residues" evidence="1">
    <location>
        <begin position="149"/>
        <end position="158"/>
    </location>
</feature>
<evidence type="ECO:0000256" key="2">
    <source>
        <dbReference type="SAM" id="Phobius"/>
    </source>
</evidence>
<dbReference type="Proteomes" id="UP000434582">
    <property type="component" value="Unassembled WGS sequence"/>
</dbReference>
<evidence type="ECO:0000313" key="4">
    <source>
        <dbReference type="Proteomes" id="UP000434582"/>
    </source>
</evidence>
<dbReference type="EMBL" id="WIVE01000011">
    <property type="protein sequence ID" value="MQX35963.1"/>
    <property type="molecule type" value="Genomic_DNA"/>
</dbReference>
<evidence type="ECO:0000256" key="1">
    <source>
        <dbReference type="SAM" id="MobiDB-lite"/>
    </source>
</evidence>
<gene>
    <name evidence="3" type="ORF">GHC57_05460</name>
</gene>
<evidence type="ECO:0008006" key="5">
    <source>
        <dbReference type="Google" id="ProtNLM"/>
    </source>
</evidence>
<comment type="caution">
    <text evidence="3">The sequence shown here is derived from an EMBL/GenBank/DDBJ whole genome shotgun (WGS) entry which is preliminary data.</text>
</comment>
<reference evidence="3 4" key="1">
    <citation type="submission" date="2019-10" db="EMBL/GenBank/DDBJ databases">
        <title>Draft whole-genome sequence of the purple nonsulfur photosynthetic bacterium Roseospira navarrensis DSM 15114.</title>
        <authorList>
            <person name="Kyndt J.A."/>
            <person name="Meyer T.E."/>
        </authorList>
    </citation>
    <scope>NUCLEOTIDE SEQUENCE [LARGE SCALE GENOMIC DNA]</scope>
    <source>
        <strain evidence="3 4">DSM 15114</strain>
    </source>
</reference>